<comment type="caution">
    <text evidence="4">The sequence shown here is derived from an EMBL/GenBank/DDBJ whole genome shotgun (WGS) entry which is preliminary data.</text>
</comment>
<evidence type="ECO:0000313" key="4">
    <source>
        <dbReference type="EMBL" id="PZW36618.1"/>
    </source>
</evidence>
<evidence type="ECO:0008006" key="6">
    <source>
        <dbReference type="Google" id="ProtNLM"/>
    </source>
</evidence>
<evidence type="ECO:0000256" key="3">
    <source>
        <dbReference type="SAM" id="SignalP"/>
    </source>
</evidence>
<feature type="transmembrane region" description="Helical" evidence="2">
    <location>
        <begin position="288"/>
        <end position="311"/>
    </location>
</feature>
<evidence type="ECO:0000256" key="2">
    <source>
        <dbReference type="SAM" id="Phobius"/>
    </source>
</evidence>
<feature type="signal peptide" evidence="3">
    <location>
        <begin position="1"/>
        <end position="33"/>
    </location>
</feature>
<accession>A0A326UDM4</accession>
<keyword evidence="5" id="KW-1185">Reference proteome</keyword>
<protein>
    <recommendedName>
        <fullName evidence="6">IPT/TIG domain-containing protein</fullName>
    </recommendedName>
</protein>
<dbReference type="OrthoDB" id="160918at2"/>
<keyword evidence="2" id="KW-1133">Transmembrane helix</keyword>
<dbReference type="EMBL" id="QKUF01000001">
    <property type="protein sequence ID" value="PZW36618.1"/>
    <property type="molecule type" value="Genomic_DNA"/>
</dbReference>
<organism evidence="4 5">
    <name type="scientific">Thermosporothrix hazakensis</name>
    <dbReference type="NCBI Taxonomy" id="644383"/>
    <lineage>
        <taxon>Bacteria</taxon>
        <taxon>Bacillati</taxon>
        <taxon>Chloroflexota</taxon>
        <taxon>Ktedonobacteria</taxon>
        <taxon>Ktedonobacterales</taxon>
        <taxon>Thermosporotrichaceae</taxon>
        <taxon>Thermosporothrix</taxon>
    </lineage>
</organism>
<evidence type="ECO:0000256" key="1">
    <source>
        <dbReference type="SAM" id="MobiDB-lite"/>
    </source>
</evidence>
<keyword evidence="2" id="KW-0812">Transmembrane</keyword>
<evidence type="ECO:0000313" key="5">
    <source>
        <dbReference type="Proteomes" id="UP000248806"/>
    </source>
</evidence>
<dbReference type="Proteomes" id="UP000248806">
    <property type="component" value="Unassembled WGS sequence"/>
</dbReference>
<dbReference type="RefSeq" id="WP_111319016.1">
    <property type="nucleotide sequence ID" value="NZ_BIFX01000001.1"/>
</dbReference>
<feature type="chain" id="PRO_5016296431" description="IPT/TIG domain-containing protein" evidence="3">
    <location>
        <begin position="34"/>
        <end position="314"/>
    </location>
</feature>
<sequence>MIKLFHKRFLLLFFGCLVGLSLLAPLQPTPAHAAGQVQITAPMVEGAPIGHVGTPVTIAGTGFDNQPQVLLFVTTNADPGQCNPGTAPGMTPFSPSTAPIQGGAFLVNATWPANAATPTTPYYICAIVGTTGTLSSNAYTVAQDVSITLSQPDIKPGDQVTVTGANWVPSQGVNISILNSGGSPILTQTAQSSNDRNGAFSVTFSIPSTTAPGTYSVLAYAPGNPSEHMKATAQLTIAEASPTATAEPSPTMTEEEVTPTPEASPTAAVTPTPTSTTSSSGGTSPISILIYVFGGIGIVLVIVGAILYIVFSKQ</sequence>
<gene>
    <name evidence="4" type="ORF">EI42_00796</name>
</gene>
<dbReference type="AlphaFoldDB" id="A0A326UDM4"/>
<feature type="compositionally biased region" description="Low complexity" evidence="1">
    <location>
        <begin position="247"/>
        <end position="282"/>
    </location>
</feature>
<reference evidence="4 5" key="1">
    <citation type="submission" date="2018-06" db="EMBL/GenBank/DDBJ databases">
        <title>Genomic Encyclopedia of Archaeal and Bacterial Type Strains, Phase II (KMG-II): from individual species to whole genera.</title>
        <authorList>
            <person name="Goeker M."/>
        </authorList>
    </citation>
    <scope>NUCLEOTIDE SEQUENCE [LARGE SCALE GENOMIC DNA]</scope>
    <source>
        <strain evidence="4 5">ATCC BAA-1881</strain>
    </source>
</reference>
<proteinExistence type="predicted"/>
<keyword evidence="2" id="KW-0472">Membrane</keyword>
<feature type="region of interest" description="Disordered" evidence="1">
    <location>
        <begin position="240"/>
        <end position="282"/>
    </location>
</feature>
<keyword evidence="3" id="KW-0732">Signal</keyword>
<name>A0A326UDM4_THEHA</name>